<dbReference type="Pfam" id="PF14307">
    <property type="entry name" value="Glyco_tran_WbsX"/>
    <property type="match status" value="1"/>
</dbReference>
<proteinExistence type="predicted"/>
<evidence type="ECO:0000313" key="2">
    <source>
        <dbReference type="Proteomes" id="UP000244496"/>
    </source>
</evidence>
<dbReference type="CDD" id="cd11579">
    <property type="entry name" value="Glyco_tran_WbsX"/>
    <property type="match status" value="1"/>
</dbReference>
<dbReference type="PANTHER" id="PTHR41244">
    <property type="entry name" value="RHAMNAN SYNTHESIS F"/>
    <property type="match status" value="1"/>
</dbReference>
<protein>
    <recommendedName>
        <fullName evidence="3">Glycosyltransferase WbsX</fullName>
    </recommendedName>
</protein>
<dbReference type="AlphaFoldDB" id="A0A2S0UIA6"/>
<dbReference type="InterPro" id="IPR032719">
    <property type="entry name" value="WbsX"/>
</dbReference>
<dbReference type="PANTHER" id="PTHR41244:SF1">
    <property type="entry name" value="GLYCOSYLTRANSFERASE"/>
    <property type="match status" value="1"/>
</dbReference>
<evidence type="ECO:0008006" key="3">
    <source>
        <dbReference type="Google" id="ProtNLM"/>
    </source>
</evidence>
<reference evidence="1 2" key="1">
    <citation type="submission" date="2018-04" db="EMBL/GenBank/DDBJ databases">
        <title>Genome sequencing of Gemmobacter.</title>
        <authorList>
            <person name="Yi H."/>
            <person name="Baek M.-G."/>
        </authorList>
    </citation>
    <scope>NUCLEOTIDE SEQUENCE [LARGE SCALE GENOMIC DNA]</scope>
    <source>
        <strain evidence="1 2">HYN0069</strain>
    </source>
</reference>
<dbReference type="OrthoDB" id="7210452at2"/>
<dbReference type="Gene3D" id="3.20.20.80">
    <property type="entry name" value="Glycosidases"/>
    <property type="match status" value="1"/>
</dbReference>
<dbReference type="RefSeq" id="WP_108434394.1">
    <property type="nucleotide sequence ID" value="NZ_CP028918.1"/>
</dbReference>
<dbReference type="KEGG" id="geh:HYN69_02750"/>
<dbReference type="EMBL" id="CP028918">
    <property type="protein sequence ID" value="AWB47567.1"/>
    <property type="molecule type" value="Genomic_DNA"/>
</dbReference>
<gene>
    <name evidence="1" type="ORF">HYN69_02750</name>
</gene>
<accession>A0A2S0UIA6</accession>
<keyword evidence="2" id="KW-1185">Reference proteome</keyword>
<evidence type="ECO:0000313" key="1">
    <source>
        <dbReference type="EMBL" id="AWB47567.1"/>
    </source>
</evidence>
<name>A0A2S0UIA6_9RHOB</name>
<sequence>MGQDVKAIAYFLTQFHPFPENDAWWGKGFTEWTNSSKAKPLFKGHYQPHFPADLGYYDLRLKETRHEQIKLAKQYGIHGFCYYYYWFSGKRLLEQPLDAMFDDPESDFPYCLCWANENWTRRWDAGSTEILMEQKYLPIDDTLFIESIAKYLADPRYIRFEGKPLLIVYRPQQMPDAKRSVAVWREYCRKAGIGEIHVRAALTHRNHTYKQFDFDGSVEFPPHSMNCENLSSQISFHGHFTGYCPDYKDVAEQYLEYRYGETALGFRSVFPSWDNTARMGDRATTILNGTPENYEYWLKRAVEASQRDFPDREKFVFINAWNEWAEGAHLEPDQKYGHRFLEATARVLRGESTVSGWTHVGVQDDMRPTPAEVEAVVYVQSQSRKKSKLSRAFRKLRDTLNGRRFR</sequence>
<organism evidence="1 2">
    <name type="scientific">Paragemmobacter aquarius</name>
    <dbReference type="NCBI Taxonomy" id="2169400"/>
    <lineage>
        <taxon>Bacteria</taxon>
        <taxon>Pseudomonadati</taxon>
        <taxon>Pseudomonadota</taxon>
        <taxon>Alphaproteobacteria</taxon>
        <taxon>Rhodobacterales</taxon>
        <taxon>Paracoccaceae</taxon>
        <taxon>Paragemmobacter</taxon>
    </lineage>
</organism>
<dbReference type="Proteomes" id="UP000244496">
    <property type="component" value="Chromosome"/>
</dbReference>